<keyword evidence="4" id="KW-0808">Transferase</keyword>
<dbReference type="PANTHER" id="PTHR42933">
    <property type="entry name" value="SLR6095 PROTEIN"/>
    <property type="match status" value="1"/>
</dbReference>
<keyword evidence="11" id="KW-1185">Reference proteome</keyword>
<evidence type="ECO:0000256" key="5">
    <source>
        <dbReference type="ARBA" id="ARBA00022691"/>
    </source>
</evidence>
<gene>
    <name evidence="10" type="ORF">I5L79_15685</name>
</gene>
<evidence type="ECO:0000256" key="7">
    <source>
        <dbReference type="ARBA" id="ARBA00047942"/>
    </source>
</evidence>
<dbReference type="SUPFAM" id="SSF53335">
    <property type="entry name" value="S-adenosyl-L-methionine-dependent methyltransferases"/>
    <property type="match status" value="1"/>
</dbReference>
<comment type="caution">
    <text evidence="10">The sequence shown here is derived from an EMBL/GenBank/DDBJ whole genome shotgun (WGS) entry which is preliminary data.</text>
</comment>
<organism evidence="10 11">
    <name type="scientific">Hymenobacter guriensis</name>
    <dbReference type="NCBI Taxonomy" id="2793065"/>
    <lineage>
        <taxon>Bacteria</taxon>
        <taxon>Pseudomonadati</taxon>
        <taxon>Bacteroidota</taxon>
        <taxon>Cytophagia</taxon>
        <taxon>Cytophagales</taxon>
        <taxon>Hymenobacteraceae</taxon>
        <taxon>Hymenobacter</taxon>
    </lineage>
</organism>
<keyword evidence="6" id="KW-0680">Restriction system</keyword>
<reference evidence="10 11" key="1">
    <citation type="submission" date="2020-11" db="EMBL/GenBank/DDBJ databases">
        <title>Hymenobacter sp.</title>
        <authorList>
            <person name="Kim M.K."/>
        </authorList>
    </citation>
    <scope>NUCLEOTIDE SEQUENCE [LARGE SCALE GENOMIC DNA]</scope>
    <source>
        <strain evidence="10 11">BT594</strain>
    </source>
</reference>
<dbReference type="GO" id="GO:0032259">
    <property type="term" value="P:methylation"/>
    <property type="evidence" value="ECO:0007669"/>
    <property type="project" value="UniProtKB-KW"/>
</dbReference>
<dbReference type="InterPro" id="IPR029063">
    <property type="entry name" value="SAM-dependent_MTases_sf"/>
</dbReference>
<comment type="catalytic activity">
    <reaction evidence="7">
        <text>a 2'-deoxyadenosine in DNA + S-adenosyl-L-methionine = an N(6)-methyl-2'-deoxyadenosine in DNA + S-adenosyl-L-homocysteine + H(+)</text>
        <dbReference type="Rhea" id="RHEA:15197"/>
        <dbReference type="Rhea" id="RHEA-COMP:12418"/>
        <dbReference type="Rhea" id="RHEA-COMP:12419"/>
        <dbReference type="ChEBI" id="CHEBI:15378"/>
        <dbReference type="ChEBI" id="CHEBI:57856"/>
        <dbReference type="ChEBI" id="CHEBI:59789"/>
        <dbReference type="ChEBI" id="CHEBI:90615"/>
        <dbReference type="ChEBI" id="CHEBI:90616"/>
        <dbReference type="EC" id="2.1.1.72"/>
    </reaction>
</comment>
<feature type="domain" description="DNA methylase adenine-specific" evidence="8">
    <location>
        <begin position="171"/>
        <end position="483"/>
    </location>
</feature>
<dbReference type="EMBL" id="JADWYK010000010">
    <property type="protein sequence ID" value="MBG8554995.1"/>
    <property type="molecule type" value="Genomic_DNA"/>
</dbReference>
<dbReference type="RefSeq" id="WP_196956017.1">
    <property type="nucleotide sequence ID" value="NZ_JADWYK010000010.1"/>
</dbReference>
<name>A0ABS0L4C4_9BACT</name>
<dbReference type="InterPro" id="IPR002052">
    <property type="entry name" value="DNA_methylase_N6_adenine_CS"/>
</dbReference>
<dbReference type="Proteomes" id="UP000601099">
    <property type="component" value="Unassembled WGS sequence"/>
</dbReference>
<dbReference type="Pfam" id="PF02384">
    <property type="entry name" value="N6_Mtase"/>
    <property type="match status" value="1"/>
</dbReference>
<evidence type="ECO:0000256" key="4">
    <source>
        <dbReference type="ARBA" id="ARBA00022679"/>
    </source>
</evidence>
<accession>A0ABS0L4C4</accession>
<protein>
    <recommendedName>
        <fullName evidence="2">site-specific DNA-methyltransferase (adenine-specific)</fullName>
        <ecNumber evidence="2">2.1.1.72</ecNumber>
    </recommendedName>
</protein>
<dbReference type="Pfam" id="PF12161">
    <property type="entry name" value="HsdM_N"/>
    <property type="match status" value="1"/>
</dbReference>
<dbReference type="Gene3D" id="3.40.50.150">
    <property type="entry name" value="Vaccinia Virus protein VP39"/>
    <property type="match status" value="1"/>
</dbReference>
<dbReference type="PROSITE" id="PS00092">
    <property type="entry name" value="N6_MTASE"/>
    <property type="match status" value="1"/>
</dbReference>
<proteinExistence type="inferred from homology"/>
<evidence type="ECO:0000313" key="10">
    <source>
        <dbReference type="EMBL" id="MBG8554995.1"/>
    </source>
</evidence>
<dbReference type="EC" id="2.1.1.72" evidence="2"/>
<evidence type="ECO:0000256" key="6">
    <source>
        <dbReference type="ARBA" id="ARBA00022747"/>
    </source>
</evidence>
<dbReference type="PRINTS" id="PR00507">
    <property type="entry name" value="N12N6MTFRASE"/>
</dbReference>
<sequence>MTSSQHTALVNFIWGIADDVLRDVYVRSKYRDVILPMIVLRRLDAVLEPTKAAVLAQKQLLDDYNITEQDAALCQASGQAFYNASPFRLRDLQSRAIKSQLEADFRAYLNGYSENVREILDKFKFNNQIPTLLDADALGFLIEKFLAPGINFAPTPVLNSDGSERLPALDNHAMGTVFEELIRRFNEENNEEAGEHFTPRDVVSVMADLIFKPVADRIKSGTYLVYDDACGTGGMLTAAEERLHELAAAQGKEVQIHLYGQEVQPETYAITKADLLLKGQGQEAQNFTYGSTLSRDGHQGMEFDFMLANPPYGKSWSKDLEQMGGKKEISDRRFVFPYQDDPKFSLLTRSSDGQLLFLANKLAKMKSKTALGSRIAQVHNGSALFTGDAGQGESNIRRWILENDWLEAIIALPLNIFYNTGIATYIWVLSNRKEDRRKGKVQLIDASSWQQPLRKNLGKKNCELTPQHQARIVEAFMTMEESEQSKLFPNEAFGYHKIVVERPLRLRVELTAERLAEFGKVCGLNKETELPSVVAAVAKQLGIGPQLDFNAFVAAVQAEAKAQKLRWTSKREKLLQTALTERDETAAPVFRQVWREGDEFTAENPFPEIDWRGPGEDGWEYAGYFSHPADKWATVMYEPDPELRDTEQVPLLEEEGITGFMRREVLPHAPDAWVDATKTQVGYEISFTRYFYQPQRLRTLDEIAADIFALEAETDGLLRDILTTQEA</sequence>
<dbReference type="InterPro" id="IPR003356">
    <property type="entry name" value="DNA_methylase_A-5"/>
</dbReference>
<feature type="domain" description="N6 adenine-specific DNA methyltransferase N-terminal" evidence="9">
    <location>
        <begin position="9"/>
        <end position="145"/>
    </location>
</feature>
<dbReference type="InterPro" id="IPR022749">
    <property type="entry name" value="D12N6_MeTrfase_N"/>
</dbReference>
<evidence type="ECO:0000259" key="9">
    <source>
        <dbReference type="Pfam" id="PF12161"/>
    </source>
</evidence>
<dbReference type="InterPro" id="IPR051537">
    <property type="entry name" value="DNA_Adenine_Mtase"/>
</dbReference>
<evidence type="ECO:0000256" key="1">
    <source>
        <dbReference type="ARBA" id="ARBA00006594"/>
    </source>
</evidence>
<evidence type="ECO:0000256" key="2">
    <source>
        <dbReference type="ARBA" id="ARBA00011900"/>
    </source>
</evidence>
<keyword evidence="5" id="KW-0949">S-adenosyl-L-methionine</keyword>
<evidence type="ECO:0000313" key="11">
    <source>
        <dbReference type="Proteomes" id="UP000601099"/>
    </source>
</evidence>
<evidence type="ECO:0000256" key="3">
    <source>
        <dbReference type="ARBA" id="ARBA00022603"/>
    </source>
</evidence>
<dbReference type="PANTHER" id="PTHR42933:SF3">
    <property type="entry name" value="TYPE I RESTRICTION ENZYME MJAVIII METHYLASE SUBUNIT"/>
    <property type="match status" value="1"/>
</dbReference>
<evidence type="ECO:0000259" key="8">
    <source>
        <dbReference type="Pfam" id="PF02384"/>
    </source>
</evidence>
<keyword evidence="3 10" id="KW-0489">Methyltransferase</keyword>
<comment type="similarity">
    <text evidence="1">Belongs to the N(4)/N(6)-methyltransferase family.</text>
</comment>
<dbReference type="GO" id="GO:0008168">
    <property type="term" value="F:methyltransferase activity"/>
    <property type="evidence" value="ECO:0007669"/>
    <property type="project" value="UniProtKB-KW"/>
</dbReference>